<organism evidence="2 3">
    <name type="scientific">Nesidiocoris tenuis</name>
    <dbReference type="NCBI Taxonomy" id="355587"/>
    <lineage>
        <taxon>Eukaryota</taxon>
        <taxon>Metazoa</taxon>
        <taxon>Ecdysozoa</taxon>
        <taxon>Arthropoda</taxon>
        <taxon>Hexapoda</taxon>
        <taxon>Insecta</taxon>
        <taxon>Pterygota</taxon>
        <taxon>Neoptera</taxon>
        <taxon>Paraneoptera</taxon>
        <taxon>Hemiptera</taxon>
        <taxon>Heteroptera</taxon>
        <taxon>Panheteroptera</taxon>
        <taxon>Cimicomorpha</taxon>
        <taxon>Miridae</taxon>
        <taxon>Dicyphina</taxon>
        <taxon>Nesidiocoris</taxon>
    </lineage>
</organism>
<dbReference type="EMBL" id="AP028911">
    <property type="protein sequence ID" value="BES92338.1"/>
    <property type="molecule type" value="Genomic_DNA"/>
</dbReference>
<feature type="compositionally biased region" description="Low complexity" evidence="1">
    <location>
        <begin position="95"/>
        <end position="112"/>
    </location>
</feature>
<protein>
    <submittedName>
        <fullName evidence="2">Uncharacterized protein</fullName>
    </submittedName>
</protein>
<proteinExistence type="predicted"/>
<evidence type="ECO:0000313" key="2">
    <source>
        <dbReference type="EMBL" id="BES92338.1"/>
    </source>
</evidence>
<evidence type="ECO:0000256" key="1">
    <source>
        <dbReference type="SAM" id="MobiDB-lite"/>
    </source>
</evidence>
<keyword evidence="3" id="KW-1185">Reference proteome</keyword>
<gene>
    <name evidence="2" type="ORF">NTJ_05146</name>
</gene>
<feature type="region of interest" description="Disordered" evidence="1">
    <location>
        <begin position="93"/>
        <end position="117"/>
    </location>
</feature>
<evidence type="ECO:0000313" key="3">
    <source>
        <dbReference type="Proteomes" id="UP001307889"/>
    </source>
</evidence>
<reference evidence="2 3" key="1">
    <citation type="submission" date="2023-09" db="EMBL/GenBank/DDBJ databases">
        <title>Nesidiocoris tenuis whole genome shotgun sequence.</title>
        <authorList>
            <person name="Shibata T."/>
            <person name="Shimoda M."/>
            <person name="Kobayashi T."/>
            <person name="Uehara T."/>
        </authorList>
    </citation>
    <scope>NUCLEOTIDE SEQUENCE [LARGE SCALE GENOMIC DNA]</scope>
    <source>
        <strain evidence="2 3">Japan</strain>
    </source>
</reference>
<name>A0ABN7AJ96_9HEMI</name>
<accession>A0ABN7AJ96</accession>
<dbReference type="Proteomes" id="UP001307889">
    <property type="component" value="Chromosome 3"/>
</dbReference>
<feature type="region of interest" description="Disordered" evidence="1">
    <location>
        <begin position="141"/>
        <end position="164"/>
    </location>
</feature>
<sequence>MPRHPMYKEYFPSCVERFFGGRGQPRRIKARCLVPYTEEYQSADVDFPRPDAPNIDLDLTVRKRPLDSDSRFSCVRRRTKKSSSRNTCRKCDCSCSSSSSSSSDRSSSIRSIHSLGSGANPGRNCLPKILVLDKEGCYRPLGNTEPQKSRTAEMQGKSQVPSSRYRPTLVQKDKGCGSVLNAENKHPDQAAASTTDGPINAREVLLKNGQDSIPVPKKPDSKGIIVGYILYDPTSQDRRPYVWTVDGKKIERTS</sequence>